<dbReference type="GO" id="GO:0006203">
    <property type="term" value="P:dGTP catabolic process"/>
    <property type="evidence" value="ECO:0007669"/>
    <property type="project" value="TreeGrafter"/>
</dbReference>
<reference evidence="2 3" key="1">
    <citation type="submission" date="2019-02" db="EMBL/GenBank/DDBJ databases">
        <authorList>
            <person name="Lehtovirta-Morley E L."/>
        </authorList>
    </citation>
    <scope>NUCLEOTIDE SEQUENCE [LARGE SCALE GENOMIC DNA]</scope>
    <source>
        <strain evidence="2">NFRAN1</strain>
    </source>
</reference>
<accession>A0A484I5X5</accession>
<dbReference type="PANTHER" id="PTHR11373">
    <property type="entry name" value="DEOXYNUCLEOSIDE TRIPHOSPHATE TRIPHOSPHOHYDROLASE"/>
    <property type="match status" value="1"/>
</dbReference>
<dbReference type="GeneID" id="39419832"/>
<dbReference type="GO" id="GO:0008832">
    <property type="term" value="F:dGTPase activity"/>
    <property type="evidence" value="ECO:0007669"/>
    <property type="project" value="TreeGrafter"/>
</dbReference>
<evidence type="ECO:0000313" key="3">
    <source>
        <dbReference type="Proteomes" id="UP000294299"/>
    </source>
</evidence>
<evidence type="ECO:0000313" key="2">
    <source>
        <dbReference type="EMBL" id="VFJ12588.1"/>
    </source>
</evidence>
<dbReference type="Pfam" id="PF01966">
    <property type="entry name" value="HD"/>
    <property type="match status" value="1"/>
</dbReference>
<feature type="domain" description="HD/PDEase" evidence="1">
    <location>
        <begin position="51"/>
        <end position="183"/>
    </location>
</feature>
<dbReference type="OrthoDB" id="8895at2157"/>
<organism evidence="2 3">
    <name type="scientific">Candidatus Nitrosocosmicus franklandianus</name>
    <dbReference type="NCBI Taxonomy" id="1798806"/>
    <lineage>
        <taxon>Archaea</taxon>
        <taxon>Nitrososphaerota</taxon>
        <taxon>Nitrososphaeria</taxon>
        <taxon>Nitrososphaerales</taxon>
        <taxon>Nitrososphaeraceae</taxon>
        <taxon>Candidatus Nitrosocosmicus</taxon>
    </lineage>
</organism>
<dbReference type="SUPFAM" id="SSF109604">
    <property type="entry name" value="HD-domain/PDEase-like"/>
    <property type="match status" value="1"/>
</dbReference>
<keyword evidence="3" id="KW-1185">Reference proteome</keyword>
<dbReference type="EMBL" id="LR216287">
    <property type="protein sequence ID" value="VFJ12588.1"/>
    <property type="molecule type" value="Genomic_DNA"/>
</dbReference>
<dbReference type="PANTHER" id="PTHR11373:SF4">
    <property type="entry name" value="DEOXYNUCLEOSIDE TRIPHOSPHATE TRIPHOSPHOHYDROLASE SAMHD1"/>
    <property type="match status" value="1"/>
</dbReference>
<dbReference type="Proteomes" id="UP000294299">
    <property type="component" value="Chromosome NFRAN"/>
</dbReference>
<dbReference type="AlphaFoldDB" id="A0A484I5X5"/>
<dbReference type="InterPro" id="IPR006674">
    <property type="entry name" value="HD_domain"/>
</dbReference>
<dbReference type="RefSeq" id="WP_134482689.1">
    <property type="nucleotide sequence ID" value="NZ_LR216287.1"/>
</dbReference>
<dbReference type="InterPro" id="IPR045509">
    <property type="entry name" value="HD_assoc_2"/>
</dbReference>
<protein>
    <submittedName>
        <fullName evidence="2">HD domain protein</fullName>
    </submittedName>
</protein>
<evidence type="ECO:0000259" key="1">
    <source>
        <dbReference type="SMART" id="SM00471"/>
    </source>
</evidence>
<dbReference type="Gene3D" id="1.10.3210.10">
    <property type="entry name" value="Hypothetical protein af1432"/>
    <property type="match status" value="1"/>
</dbReference>
<dbReference type="InterPro" id="IPR003607">
    <property type="entry name" value="HD/PDEase_dom"/>
</dbReference>
<dbReference type="SMART" id="SM00471">
    <property type="entry name" value="HDc"/>
    <property type="match status" value="1"/>
</dbReference>
<gene>
    <name evidence="2" type="ORF">NFRAN_0267</name>
</gene>
<proteinExistence type="predicted"/>
<dbReference type="KEGG" id="nfn:NFRAN_0267"/>
<dbReference type="InterPro" id="IPR050135">
    <property type="entry name" value="dGTPase-like"/>
</dbReference>
<sequence>MPLRYIGEITDPIHKNIKFTLVERELIDTFIFQRLRRIRQLAGAHLVYPGALHSRFEHSIGSMFLAGLAGQTLLEKGYLDSDDMIQNLRISALLHDIGHGPFSHLFEEVLKECTTHSHEKLGERIILDTLITDILQRNGYNPITISSLSFGKHKTRFLNEIISGGLSVDLMDYLPRDSYFSGTEYGKVDYHRIINSLEVTNSKKLGISRSALYSYESMLISRYQMFKSVYFHKTVRSGEVMLLNAMKCLNSVLNLTDLSSLDSFFELHDEKVLGMLCDVRDPSLGPKEISYVNLAKDYKKRELLKCIYEYFSLSRQRQELRPDEAIKNTGEHLKSDKKKRIFDAQVSKLKSIIGKYQASGEQVFLDISSAPSIPLAPKKEEVSSIMVVDKKDEYEKSFDQIPLIYVISGYLDMIRVYTNKENRKFYETIIKDSE</sequence>
<dbReference type="CDD" id="cd00077">
    <property type="entry name" value="HDc"/>
    <property type="match status" value="1"/>
</dbReference>
<dbReference type="Pfam" id="PF19276">
    <property type="entry name" value="HD_assoc_2"/>
    <property type="match status" value="1"/>
</dbReference>
<name>A0A484I5X5_9ARCH</name>